<name>A0A0J9E605_9RHOB</name>
<dbReference type="Proteomes" id="UP000037178">
    <property type="component" value="Unassembled WGS sequence"/>
</dbReference>
<feature type="chain" id="PRO_5005318414" description="Copper metallochaperone" evidence="1">
    <location>
        <begin position="21"/>
        <end position="117"/>
    </location>
</feature>
<evidence type="ECO:0008006" key="4">
    <source>
        <dbReference type="Google" id="ProtNLM"/>
    </source>
</evidence>
<dbReference type="STRING" id="1675527.AIOL_003061"/>
<evidence type="ECO:0000313" key="2">
    <source>
        <dbReference type="EMBL" id="KMW58091.1"/>
    </source>
</evidence>
<feature type="signal peptide" evidence="1">
    <location>
        <begin position="1"/>
        <end position="20"/>
    </location>
</feature>
<evidence type="ECO:0000313" key="3">
    <source>
        <dbReference type="Proteomes" id="UP000037178"/>
    </source>
</evidence>
<keyword evidence="3" id="KW-1185">Reference proteome</keyword>
<protein>
    <recommendedName>
        <fullName evidence="4">Copper metallochaperone</fullName>
    </recommendedName>
</protein>
<proteinExistence type="predicted"/>
<dbReference type="OrthoDB" id="7876782at2"/>
<dbReference type="PATRIC" id="fig|1675527.3.peg.3202"/>
<sequence length="117" mass="11904">MLKRRFILTAAFLAPLAALAHQGHDLSGIEAQAIASAPNGAGLGVTLRLKNAGDAVVELQAAYSDIGDVLLAAPPVLQPGAVTETTVYIAAKDWPGIFTLMLDFGAAGLGPVTVIPS</sequence>
<comment type="caution">
    <text evidence="2">The sequence shown here is derived from an EMBL/GenBank/DDBJ whole genome shotgun (WGS) entry which is preliminary data.</text>
</comment>
<keyword evidence="1" id="KW-0732">Signal</keyword>
<organism evidence="2 3">
    <name type="scientific">Candidatus Rhodobacter oscarellae</name>
    <dbReference type="NCBI Taxonomy" id="1675527"/>
    <lineage>
        <taxon>Bacteria</taxon>
        <taxon>Pseudomonadati</taxon>
        <taxon>Pseudomonadota</taxon>
        <taxon>Alphaproteobacteria</taxon>
        <taxon>Rhodobacterales</taxon>
        <taxon>Rhodobacter group</taxon>
        <taxon>Rhodobacter</taxon>
    </lineage>
</organism>
<evidence type="ECO:0000256" key="1">
    <source>
        <dbReference type="SAM" id="SignalP"/>
    </source>
</evidence>
<dbReference type="RefSeq" id="WP_049643736.1">
    <property type="nucleotide sequence ID" value="NZ_LFTY01000002.1"/>
</dbReference>
<dbReference type="EMBL" id="LFTY01000002">
    <property type="protein sequence ID" value="KMW58091.1"/>
    <property type="molecule type" value="Genomic_DNA"/>
</dbReference>
<accession>A0A0J9E605</accession>
<dbReference type="AlphaFoldDB" id="A0A0J9E605"/>
<reference evidence="2 3" key="1">
    <citation type="submission" date="2015-06" db="EMBL/GenBank/DDBJ databases">
        <title>Draft genome sequence of an Alphaproteobacteria species associated to the Mediterranean sponge Oscarella lobularis.</title>
        <authorList>
            <person name="Jourda C."/>
            <person name="Santini S."/>
            <person name="Claverie J.-M."/>
        </authorList>
    </citation>
    <scope>NUCLEOTIDE SEQUENCE [LARGE SCALE GENOMIC DNA]</scope>
    <source>
        <strain evidence="2">IGS</strain>
    </source>
</reference>
<gene>
    <name evidence="2" type="ORF">AIOL_003061</name>
</gene>